<dbReference type="Proteomes" id="UP001182556">
    <property type="component" value="Unassembled WGS sequence"/>
</dbReference>
<name>A0AAD9FW12_PAPLA</name>
<comment type="caution">
    <text evidence="2">The sequence shown here is derived from an EMBL/GenBank/DDBJ whole genome shotgun (WGS) entry which is preliminary data.</text>
</comment>
<dbReference type="EMBL" id="JAODAN010000001">
    <property type="protein sequence ID" value="KAK1927302.1"/>
    <property type="molecule type" value="Genomic_DNA"/>
</dbReference>
<evidence type="ECO:0000313" key="2">
    <source>
        <dbReference type="EMBL" id="KAK1927302.1"/>
    </source>
</evidence>
<dbReference type="AlphaFoldDB" id="A0AAD9FW12"/>
<keyword evidence="3" id="KW-1185">Reference proteome</keyword>
<reference evidence="2" key="1">
    <citation type="submission" date="2023-02" db="EMBL/GenBank/DDBJ databases">
        <title>Identification and recombinant expression of a fungal hydrolase from Papiliotrema laurentii that hydrolyzes apple cutin and clears colloidal polyester polyurethane.</title>
        <authorList>
            <consortium name="DOE Joint Genome Institute"/>
            <person name="Roman V.A."/>
            <person name="Bojanowski C."/>
            <person name="Crable B.R."/>
            <person name="Wagner D.N."/>
            <person name="Hung C.S."/>
            <person name="Nadeau L.J."/>
            <person name="Schratz L."/>
            <person name="Haridas S."/>
            <person name="Pangilinan J."/>
            <person name="Lipzen A."/>
            <person name="Na H."/>
            <person name="Yan M."/>
            <person name="Ng V."/>
            <person name="Grigoriev I.V."/>
            <person name="Spatafora J.W."/>
            <person name="Barlow D."/>
            <person name="Biffinger J."/>
            <person name="Kelley-Loughnane N."/>
            <person name="Varaljay V.A."/>
            <person name="Crookes-Goodson W.J."/>
        </authorList>
    </citation>
    <scope>NUCLEOTIDE SEQUENCE</scope>
    <source>
        <strain evidence="2">5307AH</strain>
    </source>
</reference>
<gene>
    <name evidence="2" type="ORF">DB88DRAFT_507396</name>
</gene>
<feature type="compositionally biased region" description="Low complexity" evidence="1">
    <location>
        <begin position="155"/>
        <end position="169"/>
    </location>
</feature>
<evidence type="ECO:0000313" key="3">
    <source>
        <dbReference type="Proteomes" id="UP001182556"/>
    </source>
</evidence>
<proteinExistence type="predicted"/>
<feature type="region of interest" description="Disordered" evidence="1">
    <location>
        <begin position="127"/>
        <end position="183"/>
    </location>
</feature>
<evidence type="ECO:0000256" key="1">
    <source>
        <dbReference type="SAM" id="MobiDB-lite"/>
    </source>
</evidence>
<sequence>MEFTPRHAQPFTLEQAMMLEIDVLVAGKWLSLFTLIEPSHSFHRLCPVQRPHRQTEIKRLENSIKHLLATQDELAAFLQDPSADEDGEIAQAKDENDVVISSQRERIALIKVALVNKLGEGGAKHYGLETSTSPLISPGPTANSTGPTPAISTPSMSQSQTDSAASTQRSPPPPAESDQGLHL</sequence>
<organism evidence="2 3">
    <name type="scientific">Papiliotrema laurentii</name>
    <name type="common">Cryptococcus laurentii</name>
    <dbReference type="NCBI Taxonomy" id="5418"/>
    <lineage>
        <taxon>Eukaryota</taxon>
        <taxon>Fungi</taxon>
        <taxon>Dikarya</taxon>
        <taxon>Basidiomycota</taxon>
        <taxon>Agaricomycotina</taxon>
        <taxon>Tremellomycetes</taxon>
        <taxon>Tremellales</taxon>
        <taxon>Rhynchogastremaceae</taxon>
        <taxon>Papiliotrema</taxon>
    </lineage>
</organism>
<protein>
    <submittedName>
        <fullName evidence="2">Uncharacterized protein</fullName>
    </submittedName>
</protein>
<accession>A0AAD9FW12</accession>
<feature type="compositionally biased region" description="Polar residues" evidence="1">
    <location>
        <begin position="129"/>
        <end position="154"/>
    </location>
</feature>